<dbReference type="InterPro" id="IPR000362">
    <property type="entry name" value="Fumarate_lyase_fam"/>
</dbReference>
<evidence type="ECO:0000256" key="12">
    <source>
        <dbReference type="NCBIfam" id="TIGR00928"/>
    </source>
</evidence>
<dbReference type="SMART" id="SM00998">
    <property type="entry name" value="ADSL_C"/>
    <property type="match status" value="1"/>
</dbReference>
<proteinExistence type="inferred from homology"/>
<keyword evidence="16" id="KW-1185">Reference proteome</keyword>
<evidence type="ECO:0000313" key="15">
    <source>
        <dbReference type="EMBL" id="KAF1086437.1"/>
    </source>
</evidence>
<sequence length="431" mass="48872">MIDRYTLPEMGAIWSQENKYRKWLDVEISACEALAEMGVVPAEALREIKEKADFTVERIDEIEAVTNHDMIAFLTCVGEYVGDSAKYIHLGMTSSDVLDTALALQIKEAGRLLLKRLNQLRDVLLSKAKEHRYSMMIGRTHGVHAEPTTFGLKMLLWVAETERNIKRLESAIATISAGKISGAVGTYANIDPAVEQHVCAGLGLEPALVSTQVLQRDRHAEFLTTLAVIGCSLEKFATEIRNLQRTDILEAEEHFKKGQKGSSAMPHKRNPITVERISGMARLLRGNALAAMENVALWHERDISHSSVERVIFPDSTITLDYMLYKFVNIMENLLVYPENMKKNLEKTHGLIFSQRVLLALVEDHGLTREKAYELVQRNAMQCWQTGEDFRQLLLDDPEVAAILSKEEINKIFDYCYHLKHVDDIYKRFGL</sequence>
<dbReference type="Gene3D" id="1.20.200.10">
    <property type="entry name" value="Fumarase/aspartase (Central domain)"/>
    <property type="match status" value="1"/>
</dbReference>
<dbReference type="EMBL" id="LSRS01000001">
    <property type="protein sequence ID" value="KAF1086437.1"/>
    <property type="molecule type" value="Genomic_DNA"/>
</dbReference>
<dbReference type="OrthoDB" id="9768878at2"/>
<name>A0A9D2WTP4_9FIRM</name>
<dbReference type="GO" id="GO:0044208">
    <property type="term" value="P:'de novo' AMP biosynthetic process"/>
    <property type="evidence" value="ECO:0007669"/>
    <property type="project" value="TreeGrafter"/>
</dbReference>
<dbReference type="GO" id="GO:0070626">
    <property type="term" value="F:(S)-2-(5-amino-1-(5-phospho-D-ribosyl)imidazole-4-carboxamido) succinate lyase (fumarate-forming) activity"/>
    <property type="evidence" value="ECO:0007669"/>
    <property type="project" value="TreeGrafter"/>
</dbReference>
<dbReference type="InterPro" id="IPR022761">
    <property type="entry name" value="Fumarate_lyase_N"/>
</dbReference>
<evidence type="ECO:0000256" key="5">
    <source>
        <dbReference type="ARBA" id="ARBA00017058"/>
    </source>
</evidence>
<dbReference type="Pfam" id="PF10397">
    <property type="entry name" value="ADSL_C"/>
    <property type="match status" value="1"/>
</dbReference>
<organism evidence="15 16">
    <name type="scientific">Sporotomaculum syntrophicum</name>
    <dbReference type="NCBI Taxonomy" id="182264"/>
    <lineage>
        <taxon>Bacteria</taxon>
        <taxon>Bacillati</taxon>
        <taxon>Bacillota</taxon>
        <taxon>Clostridia</taxon>
        <taxon>Eubacteriales</taxon>
        <taxon>Desulfallaceae</taxon>
        <taxon>Sporotomaculum</taxon>
    </lineage>
</organism>
<evidence type="ECO:0000256" key="10">
    <source>
        <dbReference type="ARBA" id="ARBA00030717"/>
    </source>
</evidence>
<dbReference type="GO" id="GO:0004018">
    <property type="term" value="F:N6-(1,2-dicarboxyethyl)AMP AMP-lyase (fumarate-forming) activity"/>
    <property type="evidence" value="ECO:0007669"/>
    <property type="project" value="UniProtKB-UniRule"/>
</dbReference>
<accession>A0A9D2WTP4</accession>
<dbReference type="GO" id="GO:0008652">
    <property type="term" value="P:amino acid biosynthetic process"/>
    <property type="evidence" value="ECO:0007669"/>
    <property type="project" value="UniProtKB-KW"/>
</dbReference>
<evidence type="ECO:0000256" key="13">
    <source>
        <dbReference type="RuleBase" id="RU361172"/>
    </source>
</evidence>
<comment type="similarity">
    <text evidence="3 13">Belongs to the lyase 1 family. Adenylosuccinate lyase subfamily.</text>
</comment>
<dbReference type="FunFam" id="1.10.275.10:FF:000006">
    <property type="entry name" value="Adenylosuccinate lyase"/>
    <property type="match status" value="1"/>
</dbReference>
<evidence type="ECO:0000256" key="3">
    <source>
        <dbReference type="ARBA" id="ARBA00008273"/>
    </source>
</evidence>
<evidence type="ECO:0000313" key="16">
    <source>
        <dbReference type="Proteomes" id="UP000798488"/>
    </source>
</evidence>
<evidence type="ECO:0000259" key="14">
    <source>
        <dbReference type="SMART" id="SM00998"/>
    </source>
</evidence>
<evidence type="ECO:0000256" key="7">
    <source>
        <dbReference type="ARBA" id="ARBA00022755"/>
    </source>
</evidence>
<dbReference type="NCBIfam" id="TIGR00928">
    <property type="entry name" value="purB"/>
    <property type="match status" value="1"/>
</dbReference>
<comment type="catalytic activity">
    <reaction evidence="11">
        <text>N(6)-(1,2-dicarboxyethyl)-AMP = fumarate + AMP</text>
        <dbReference type="Rhea" id="RHEA:16853"/>
        <dbReference type="ChEBI" id="CHEBI:29806"/>
        <dbReference type="ChEBI" id="CHEBI:57567"/>
        <dbReference type="ChEBI" id="CHEBI:456215"/>
        <dbReference type="EC" id="4.3.2.2"/>
    </reaction>
    <physiologicalReaction direction="left-to-right" evidence="11">
        <dbReference type="Rhea" id="RHEA:16854"/>
    </physiologicalReaction>
</comment>
<evidence type="ECO:0000256" key="11">
    <source>
        <dbReference type="ARBA" id="ARBA00049115"/>
    </source>
</evidence>
<gene>
    <name evidence="15" type="primary">purB</name>
    <name evidence="15" type="ORF">SPSYN_00155</name>
</gene>
<feature type="domain" description="Adenylosuccinate lyase C-terminal" evidence="14">
    <location>
        <begin position="349"/>
        <end position="430"/>
    </location>
</feature>
<keyword evidence="7 13" id="KW-0658">Purine biosynthesis</keyword>
<dbReference type="PROSITE" id="PS00163">
    <property type="entry name" value="FUMARATE_LYASES"/>
    <property type="match status" value="1"/>
</dbReference>
<dbReference type="PANTHER" id="PTHR43172">
    <property type="entry name" value="ADENYLOSUCCINATE LYASE"/>
    <property type="match status" value="1"/>
</dbReference>
<dbReference type="AlphaFoldDB" id="A0A9D2WTP4"/>
<evidence type="ECO:0000256" key="2">
    <source>
        <dbReference type="ARBA" id="ARBA00004734"/>
    </source>
</evidence>
<evidence type="ECO:0000256" key="8">
    <source>
        <dbReference type="ARBA" id="ARBA00023239"/>
    </source>
</evidence>
<protein>
    <recommendedName>
        <fullName evidence="5 12">Adenylosuccinate lyase</fullName>
        <shortName evidence="13">ASL</shortName>
        <ecNumber evidence="4 12">4.3.2.2</ecNumber>
    </recommendedName>
    <alternativeName>
        <fullName evidence="10 13">Adenylosuccinase</fullName>
    </alternativeName>
</protein>
<evidence type="ECO:0000256" key="6">
    <source>
        <dbReference type="ARBA" id="ARBA00022605"/>
    </source>
</evidence>
<dbReference type="CDD" id="cd01360">
    <property type="entry name" value="Adenylsuccinate_lyase_1"/>
    <property type="match status" value="1"/>
</dbReference>
<dbReference type="InterPro" id="IPR024083">
    <property type="entry name" value="Fumarase/histidase_N"/>
</dbReference>
<dbReference type="EC" id="4.3.2.2" evidence="4 12"/>
<reference evidence="15" key="1">
    <citation type="submission" date="2016-02" db="EMBL/GenBank/DDBJ databases">
        <title>Draft Genome Sequence of Sporotomaculum syntrophicum Strain FB, a Syntrophic Benzoate Degrader.</title>
        <authorList>
            <person name="Nobu M.K."/>
            <person name="Narihiro T."/>
            <person name="Qiu Y.-L."/>
            <person name="Ohashi A."/>
            <person name="Liu W.-T."/>
            <person name="Yuji S."/>
        </authorList>
    </citation>
    <scope>NUCLEOTIDE SEQUENCE</scope>
    <source>
        <strain evidence="15">FB</strain>
    </source>
</reference>
<dbReference type="FunFam" id="1.10.40.30:FF:000007">
    <property type="entry name" value="Adenylosuccinate lyase"/>
    <property type="match status" value="1"/>
</dbReference>
<dbReference type="SUPFAM" id="SSF48557">
    <property type="entry name" value="L-aspartase-like"/>
    <property type="match status" value="1"/>
</dbReference>
<dbReference type="PRINTS" id="PR00149">
    <property type="entry name" value="FUMRATELYASE"/>
</dbReference>
<dbReference type="Gene3D" id="1.10.275.10">
    <property type="entry name" value="Fumarase/aspartase (N-terminal domain)"/>
    <property type="match status" value="1"/>
</dbReference>
<evidence type="ECO:0000256" key="9">
    <source>
        <dbReference type="ARBA" id="ARBA00024477"/>
    </source>
</evidence>
<dbReference type="Proteomes" id="UP000798488">
    <property type="component" value="Unassembled WGS sequence"/>
</dbReference>
<evidence type="ECO:0000256" key="1">
    <source>
        <dbReference type="ARBA" id="ARBA00004706"/>
    </source>
</evidence>
<dbReference type="InterPro" id="IPR008948">
    <property type="entry name" value="L-Aspartase-like"/>
</dbReference>
<evidence type="ECO:0000256" key="4">
    <source>
        <dbReference type="ARBA" id="ARBA00012339"/>
    </source>
</evidence>
<comment type="catalytic activity">
    <reaction evidence="9">
        <text>(2S)-2-[5-amino-1-(5-phospho-beta-D-ribosyl)imidazole-4-carboxamido]succinate = 5-amino-1-(5-phospho-beta-D-ribosyl)imidazole-4-carboxamide + fumarate</text>
        <dbReference type="Rhea" id="RHEA:23920"/>
        <dbReference type="ChEBI" id="CHEBI:29806"/>
        <dbReference type="ChEBI" id="CHEBI:58443"/>
        <dbReference type="ChEBI" id="CHEBI:58475"/>
        <dbReference type="EC" id="4.3.2.2"/>
    </reaction>
    <physiologicalReaction direction="left-to-right" evidence="9">
        <dbReference type="Rhea" id="RHEA:23921"/>
    </physiologicalReaction>
</comment>
<dbReference type="Pfam" id="PF00206">
    <property type="entry name" value="Lyase_1"/>
    <property type="match status" value="1"/>
</dbReference>
<dbReference type="PANTHER" id="PTHR43172:SF1">
    <property type="entry name" value="ADENYLOSUCCINATE LYASE"/>
    <property type="match status" value="1"/>
</dbReference>
<comment type="caution">
    <text evidence="15">The sequence shown here is derived from an EMBL/GenBank/DDBJ whole genome shotgun (WGS) entry which is preliminary data.</text>
</comment>
<dbReference type="InterPro" id="IPR020557">
    <property type="entry name" value="Fumarate_lyase_CS"/>
</dbReference>
<dbReference type="RefSeq" id="WP_161820597.1">
    <property type="nucleotide sequence ID" value="NZ_LSRS01000001.1"/>
</dbReference>
<dbReference type="FunFam" id="1.20.200.10:FF:000008">
    <property type="entry name" value="Adenylosuccinate lyase"/>
    <property type="match status" value="1"/>
</dbReference>
<dbReference type="GO" id="GO:0005829">
    <property type="term" value="C:cytosol"/>
    <property type="evidence" value="ECO:0007669"/>
    <property type="project" value="TreeGrafter"/>
</dbReference>
<keyword evidence="8 13" id="KW-0456">Lyase</keyword>
<dbReference type="InterPro" id="IPR004769">
    <property type="entry name" value="Pur_lyase"/>
</dbReference>
<dbReference type="InterPro" id="IPR019468">
    <property type="entry name" value="AdenyloSucc_lyase_C"/>
</dbReference>
<comment type="pathway">
    <text evidence="2 13">Purine metabolism; AMP biosynthesis via de novo pathway; AMP from IMP: step 2/2.</text>
</comment>
<keyword evidence="6" id="KW-0028">Amino-acid biosynthesis</keyword>
<dbReference type="Gene3D" id="1.10.40.30">
    <property type="entry name" value="Fumarase/aspartase (C-terminal domain)"/>
    <property type="match status" value="1"/>
</dbReference>
<comment type="pathway">
    <text evidence="1 13">Purine metabolism; IMP biosynthesis via de novo pathway; 5-amino-1-(5-phospho-D-ribosyl)imidazole-4-carboxamide from 5-amino-1-(5-phospho-D-ribosyl)imidazole-4-carboxylate: step 2/2.</text>
</comment>
<dbReference type="PRINTS" id="PR00145">
    <property type="entry name" value="ARGSUCLYASE"/>
</dbReference>